<dbReference type="OMA" id="KFIEIKP"/>
<dbReference type="Proteomes" id="UP000232133">
    <property type="component" value="Chromosome"/>
</dbReference>
<protein>
    <submittedName>
        <fullName evidence="2">Uncharacterized protein</fullName>
    </submittedName>
</protein>
<reference evidence="2 3" key="1">
    <citation type="submission" date="2016-10" db="EMBL/GenBank/DDBJ databases">
        <authorList>
            <person name="Varghese N."/>
        </authorList>
    </citation>
    <scope>NUCLEOTIDE SEQUENCE [LARGE SCALE GENOMIC DNA]</scope>
    <source>
        <strain evidence="2 3">KB11</strain>
    </source>
</reference>
<dbReference type="RefSeq" id="WP_004032124.1">
    <property type="nucleotide sequence ID" value="NZ_AP025586.1"/>
</dbReference>
<dbReference type="EMBL" id="CP017803">
    <property type="protein sequence ID" value="ATZ59301.1"/>
    <property type="molecule type" value="Genomic_DNA"/>
</dbReference>
<dbReference type="AlphaFoldDB" id="A0A2H4U5B3"/>
<evidence type="ECO:0000256" key="1">
    <source>
        <dbReference type="SAM" id="Phobius"/>
    </source>
</evidence>
<organism evidence="2 3">
    <name type="scientific">Methanobrevibacter smithii</name>
    <dbReference type="NCBI Taxonomy" id="2173"/>
    <lineage>
        <taxon>Archaea</taxon>
        <taxon>Methanobacteriati</taxon>
        <taxon>Methanobacteriota</taxon>
        <taxon>Methanomada group</taxon>
        <taxon>Methanobacteria</taxon>
        <taxon>Methanobacteriales</taxon>
        <taxon>Methanobacteriaceae</taxon>
        <taxon>Methanobrevibacter</taxon>
    </lineage>
</organism>
<evidence type="ECO:0000313" key="3">
    <source>
        <dbReference type="Proteomes" id="UP000232133"/>
    </source>
</evidence>
<name>A0A2H4U5B3_METSM</name>
<gene>
    <name evidence="2" type="ORF">BK798_02165</name>
</gene>
<evidence type="ECO:0000313" key="2">
    <source>
        <dbReference type="EMBL" id="ATZ59301.1"/>
    </source>
</evidence>
<dbReference type="GeneID" id="78817009"/>
<accession>A0A2H4U5B3</accession>
<keyword evidence="1" id="KW-1133">Transmembrane helix</keyword>
<keyword evidence="1" id="KW-0812">Transmembrane</keyword>
<sequence length="400" mass="44432">MVNSLTKELIKLSTKLNPISVGTKFFPTNSVETEYVELFNYTQTILFELEKAEITSESILENLKRDVGVENLPENYNFYELKAAENKVEEYALVSNIIMGSDRYFYVELPHPSNLINILVKIIENEKGLIVEKSSTELVARMLSKNDAIRVAIEIIGIGLEEGVPIISAVGMTGAASIERSINYTQNVGNFPGVAFTKLGGEYALVFDEPFKLMQSKPKEFQNYLFIDLIDSTGFISKNGRNKLVELMTGIKNFIETECEGELEGYREGGDDFIARFPSKDLAIRAGLDSAWFALDNGAKIRAGIGRSRREAGERAQLVDSLNSSSPLSLVVFELANGLYAYNIPSEFSRTIIDLIENQKGKLIGIFAFVFIFVYVLSIFGLGMFGFVGIVLALIYAVLS</sequence>
<keyword evidence="1" id="KW-0472">Membrane</keyword>
<proteinExistence type="predicted"/>
<feature type="transmembrane region" description="Helical" evidence="1">
    <location>
        <begin position="366"/>
        <end position="399"/>
    </location>
</feature>